<name>A0AAE0XZT1_9GAST</name>
<gene>
    <name evidence="1" type="ORF">RRG08_058449</name>
</gene>
<sequence>SGAEIDCFRC</sequence>
<dbReference type="EMBL" id="JAWDGP010007286">
    <property type="protein sequence ID" value="KAK3726797.1"/>
    <property type="molecule type" value="Genomic_DNA"/>
</dbReference>
<evidence type="ECO:0000313" key="2">
    <source>
        <dbReference type="Proteomes" id="UP001283361"/>
    </source>
</evidence>
<accession>A0AAE0XZT1</accession>
<evidence type="ECO:0000313" key="1">
    <source>
        <dbReference type="EMBL" id="KAK3726797.1"/>
    </source>
</evidence>
<organism evidence="1 2">
    <name type="scientific">Elysia crispata</name>
    <name type="common">lettuce slug</name>
    <dbReference type="NCBI Taxonomy" id="231223"/>
    <lineage>
        <taxon>Eukaryota</taxon>
        <taxon>Metazoa</taxon>
        <taxon>Spiralia</taxon>
        <taxon>Lophotrochozoa</taxon>
        <taxon>Mollusca</taxon>
        <taxon>Gastropoda</taxon>
        <taxon>Heterobranchia</taxon>
        <taxon>Euthyneura</taxon>
        <taxon>Panpulmonata</taxon>
        <taxon>Sacoglossa</taxon>
        <taxon>Placobranchoidea</taxon>
        <taxon>Plakobranchidae</taxon>
        <taxon>Elysia</taxon>
    </lineage>
</organism>
<protein>
    <submittedName>
        <fullName evidence="1">Uncharacterized protein</fullName>
    </submittedName>
</protein>
<dbReference type="Proteomes" id="UP001283361">
    <property type="component" value="Unassembled WGS sequence"/>
</dbReference>
<proteinExistence type="predicted"/>
<keyword evidence="2" id="KW-1185">Reference proteome</keyword>
<reference evidence="1" key="1">
    <citation type="journal article" date="2023" name="G3 (Bethesda)">
        <title>A reference genome for the long-term kleptoplast-retaining sea slug Elysia crispata morphotype clarki.</title>
        <authorList>
            <person name="Eastman K.E."/>
            <person name="Pendleton A.L."/>
            <person name="Shaikh M.A."/>
            <person name="Suttiyut T."/>
            <person name="Ogas R."/>
            <person name="Tomko P."/>
            <person name="Gavelis G."/>
            <person name="Widhalm J.R."/>
            <person name="Wisecaver J.H."/>
        </authorList>
    </citation>
    <scope>NUCLEOTIDE SEQUENCE</scope>
    <source>
        <strain evidence="1">ECLA1</strain>
    </source>
</reference>
<comment type="caution">
    <text evidence="1">The sequence shown here is derived from an EMBL/GenBank/DDBJ whole genome shotgun (WGS) entry which is preliminary data.</text>
</comment>
<feature type="non-terminal residue" evidence="1">
    <location>
        <position position="10"/>
    </location>
</feature>